<proteinExistence type="predicted"/>
<dbReference type="AlphaFoldDB" id="A0A832SBG0"/>
<gene>
    <name evidence="2" type="ORF">HA338_15100</name>
</gene>
<evidence type="ECO:0000313" key="2">
    <source>
        <dbReference type="EMBL" id="HIH95288.1"/>
    </source>
</evidence>
<name>A0A832SBG0_9EURY</name>
<evidence type="ECO:0000313" key="3">
    <source>
        <dbReference type="Proteomes" id="UP000600774"/>
    </source>
</evidence>
<organism evidence="2 3">
    <name type="scientific">Methanosarcina acetivorans</name>
    <dbReference type="NCBI Taxonomy" id="2214"/>
    <lineage>
        <taxon>Archaea</taxon>
        <taxon>Methanobacteriati</taxon>
        <taxon>Methanobacteriota</taxon>
        <taxon>Stenosarchaea group</taxon>
        <taxon>Methanomicrobia</taxon>
        <taxon>Methanosarcinales</taxon>
        <taxon>Methanosarcinaceae</taxon>
        <taxon>Methanosarcina</taxon>
    </lineage>
</organism>
<dbReference type="EMBL" id="DUJU01000170">
    <property type="protein sequence ID" value="HIH95288.1"/>
    <property type="molecule type" value="Genomic_DNA"/>
</dbReference>
<comment type="caution">
    <text evidence="2">The sequence shown here is derived from an EMBL/GenBank/DDBJ whole genome shotgun (WGS) entry which is preliminary data.</text>
</comment>
<dbReference type="GeneID" id="43446081"/>
<dbReference type="RefSeq" id="WP_157860202.1">
    <property type="nucleotide sequence ID" value="NZ_DUJU01000170.1"/>
</dbReference>
<protein>
    <submittedName>
        <fullName evidence="2">Uncharacterized protein</fullName>
    </submittedName>
</protein>
<feature type="transmembrane region" description="Helical" evidence="1">
    <location>
        <begin position="17"/>
        <end position="38"/>
    </location>
</feature>
<keyword evidence="1" id="KW-1133">Transmembrane helix</keyword>
<keyword evidence="1" id="KW-0812">Transmembrane</keyword>
<evidence type="ECO:0000256" key="1">
    <source>
        <dbReference type="SAM" id="Phobius"/>
    </source>
</evidence>
<sequence length="45" mass="4922">MSEYPVEAGLSGSTRGIVGWIFLGYCPVGWIVIGSRFVKVNRDGF</sequence>
<keyword evidence="1" id="KW-0472">Membrane</keyword>
<accession>A0A832SBG0</accession>
<reference evidence="2" key="1">
    <citation type="journal article" date="2020" name="bioRxiv">
        <title>A rank-normalized archaeal taxonomy based on genome phylogeny resolves widespread incomplete and uneven classifications.</title>
        <authorList>
            <person name="Rinke C."/>
            <person name="Chuvochina M."/>
            <person name="Mussig A.J."/>
            <person name="Chaumeil P.-A."/>
            <person name="Waite D.W."/>
            <person name="Whitman W.B."/>
            <person name="Parks D.H."/>
            <person name="Hugenholtz P."/>
        </authorList>
    </citation>
    <scope>NUCLEOTIDE SEQUENCE</scope>
    <source>
        <strain evidence="2">UBA8876</strain>
    </source>
</reference>
<dbReference type="Proteomes" id="UP000600774">
    <property type="component" value="Unassembled WGS sequence"/>
</dbReference>